<accession>A0A0B5F1P3</accession>
<reference evidence="2 3" key="1">
    <citation type="submission" date="2015-01" db="EMBL/GenBank/DDBJ databases">
        <title>Enhanced salinomycin production by adjusting the supply of polyketide extender units in Streptomyce albus DSM 41398.</title>
        <authorList>
            <person name="Lu C."/>
        </authorList>
    </citation>
    <scope>NUCLEOTIDE SEQUENCE [LARGE SCALE GENOMIC DNA]</scope>
    <source>
        <strain evidence="3">ATCC 21838 / DSM 41398 / FERM P-419 / JCM 4703 / NBRC 107858</strain>
    </source>
</reference>
<dbReference type="Proteomes" id="UP000031523">
    <property type="component" value="Chromosome"/>
</dbReference>
<sequence>MSLRDQFRIKADQLAARAEEQPRDTKDQPGVRATPRPDPRPGTRREDRHERTPLRAERPDELYEA</sequence>
<organism evidence="2 3">
    <name type="scientific">Streptomyces albus (strain ATCC 21838 / DSM 41398 / FERM P-419 / JCM 4703 / NBRC 107858)</name>
    <dbReference type="NCBI Taxonomy" id="1081613"/>
    <lineage>
        <taxon>Bacteria</taxon>
        <taxon>Bacillati</taxon>
        <taxon>Actinomycetota</taxon>
        <taxon>Actinomycetes</taxon>
        <taxon>Kitasatosporales</taxon>
        <taxon>Streptomycetaceae</taxon>
        <taxon>Streptomyces</taxon>
    </lineage>
</organism>
<dbReference type="AlphaFoldDB" id="A0A0B5F1P3"/>
<evidence type="ECO:0000313" key="2">
    <source>
        <dbReference type="EMBL" id="AJE84791.1"/>
    </source>
</evidence>
<protein>
    <submittedName>
        <fullName evidence="2">Uncharacterized protein</fullName>
    </submittedName>
</protein>
<evidence type="ECO:0000256" key="1">
    <source>
        <dbReference type="SAM" id="MobiDB-lite"/>
    </source>
</evidence>
<dbReference type="EMBL" id="CP010519">
    <property type="protein sequence ID" value="AJE84791.1"/>
    <property type="molecule type" value="Genomic_DNA"/>
</dbReference>
<keyword evidence="3" id="KW-1185">Reference proteome</keyword>
<dbReference type="KEGG" id="sals:SLNWT_4415"/>
<feature type="region of interest" description="Disordered" evidence="1">
    <location>
        <begin position="1"/>
        <end position="65"/>
    </location>
</feature>
<evidence type="ECO:0000313" key="3">
    <source>
        <dbReference type="Proteomes" id="UP000031523"/>
    </source>
</evidence>
<gene>
    <name evidence="2" type="ORF">SLNWT_4415</name>
</gene>
<proteinExistence type="predicted"/>
<name>A0A0B5F1P3_STRA4</name>